<comment type="caution">
    <text evidence="1">The sequence shown here is derived from an EMBL/GenBank/DDBJ whole genome shotgun (WGS) entry which is preliminary data.</text>
</comment>
<reference evidence="1 2" key="1">
    <citation type="submission" date="2018-09" db="EMBL/GenBank/DDBJ databases">
        <title>Genomic Encyclopedia of Archaeal and Bacterial Type Strains, Phase II (KMG-II): from individual species to whole genera.</title>
        <authorList>
            <person name="Goeker M."/>
        </authorList>
    </citation>
    <scope>NUCLEOTIDE SEQUENCE [LARGE SCALE GENOMIC DNA]</scope>
    <source>
        <strain evidence="1 2">DSM 11458</strain>
    </source>
</reference>
<gene>
    <name evidence="1" type="ORF">C8N30_0183</name>
</gene>
<keyword evidence="2" id="KW-1185">Reference proteome</keyword>
<protein>
    <recommendedName>
        <fullName evidence="3">Type IV pilus biogenesis</fullName>
    </recommendedName>
</protein>
<dbReference type="Proteomes" id="UP000284407">
    <property type="component" value="Unassembled WGS sequence"/>
</dbReference>
<name>A0A420DMY8_9RHOB</name>
<dbReference type="Gene3D" id="2.30.30.830">
    <property type="match status" value="1"/>
</dbReference>
<evidence type="ECO:0000313" key="1">
    <source>
        <dbReference type="EMBL" id="RKE95646.1"/>
    </source>
</evidence>
<accession>A0A420DMY8</accession>
<organism evidence="1 2">
    <name type="scientific">Sulfitobacter guttiformis</name>
    <dbReference type="NCBI Taxonomy" id="74349"/>
    <lineage>
        <taxon>Bacteria</taxon>
        <taxon>Pseudomonadati</taxon>
        <taxon>Pseudomonadota</taxon>
        <taxon>Alphaproteobacteria</taxon>
        <taxon>Rhodobacterales</taxon>
        <taxon>Roseobacteraceae</taxon>
        <taxon>Sulfitobacter</taxon>
    </lineage>
</organism>
<dbReference type="OrthoDB" id="7860232at2"/>
<dbReference type="STRING" id="1443111.Z949_2139"/>
<evidence type="ECO:0008006" key="3">
    <source>
        <dbReference type="Google" id="ProtNLM"/>
    </source>
</evidence>
<dbReference type="EMBL" id="RAQK01000001">
    <property type="protein sequence ID" value="RKE95646.1"/>
    <property type="molecule type" value="Genomic_DNA"/>
</dbReference>
<proteinExistence type="predicted"/>
<evidence type="ECO:0000313" key="2">
    <source>
        <dbReference type="Proteomes" id="UP000284407"/>
    </source>
</evidence>
<dbReference type="AlphaFoldDB" id="A0A420DMY8"/>
<sequence>MMATQTDGTPTPPEVEKHATEEAKLERLALLGTFGASHAPRALVRLRRGATQTVNIGDSVDGRTVQAIGHGELVLMHNGTVKILRMPQV</sequence>